<name>A0A2U3D6T8_SULT2</name>
<evidence type="ECO:0000313" key="2">
    <source>
        <dbReference type="Proteomes" id="UP000245380"/>
    </source>
</evidence>
<keyword evidence="2" id="KW-1185">Reference proteome</keyword>
<dbReference type="EMBL" id="MPDK01000021">
    <property type="protein sequence ID" value="PWI56999.1"/>
    <property type="molecule type" value="Genomic_DNA"/>
</dbReference>
<organism evidence="1 2">
    <name type="scientific">Sulfoacidibacillus thermotolerans</name>
    <name type="common">Acidibacillus sulfuroxidans</name>
    <dbReference type="NCBI Taxonomy" id="1765684"/>
    <lineage>
        <taxon>Bacteria</taxon>
        <taxon>Bacillati</taxon>
        <taxon>Bacillota</taxon>
        <taxon>Bacilli</taxon>
        <taxon>Bacillales</taxon>
        <taxon>Alicyclobacillaceae</taxon>
        <taxon>Sulfoacidibacillus</taxon>
    </lineage>
</organism>
<protein>
    <submittedName>
        <fullName evidence="1">Uncharacterized protein</fullName>
    </submittedName>
</protein>
<sequence>MTINIPYFQLFKQMRAAFLRWRSPLVVRESLAQGPAEPLRLAKVPAANERSSWILYELRYPAIQRL</sequence>
<dbReference type="AlphaFoldDB" id="A0A2U3D6T8"/>
<dbReference type="RefSeq" id="WP_245926364.1">
    <property type="nucleotide sequence ID" value="NZ_MPDK01000021.1"/>
</dbReference>
<evidence type="ECO:0000313" key="1">
    <source>
        <dbReference type="EMBL" id="PWI56999.1"/>
    </source>
</evidence>
<proteinExistence type="predicted"/>
<reference evidence="1 2" key="1">
    <citation type="submission" date="2016-11" db="EMBL/GenBank/DDBJ databases">
        <title>Comparative genomics of Acidibacillus ferroxidans species.</title>
        <authorList>
            <person name="Oliveira G."/>
            <person name="Nunes G."/>
            <person name="Oliveira R."/>
            <person name="Araujo F."/>
            <person name="Salim A."/>
            <person name="Scholte L."/>
            <person name="Morais D."/>
            <person name="Nancucheo I."/>
            <person name="Johnson D.B."/>
            <person name="Grail B."/>
            <person name="Bittencourt J."/>
            <person name="Valadares R."/>
        </authorList>
    </citation>
    <scope>NUCLEOTIDE SEQUENCE [LARGE SCALE GENOMIC DNA]</scope>
    <source>
        <strain evidence="1 2">Y002</strain>
    </source>
</reference>
<dbReference type="Proteomes" id="UP000245380">
    <property type="component" value="Unassembled WGS sequence"/>
</dbReference>
<comment type="caution">
    <text evidence="1">The sequence shown here is derived from an EMBL/GenBank/DDBJ whole genome shotgun (WGS) entry which is preliminary data.</text>
</comment>
<accession>A0A2U3D6T8</accession>
<gene>
    <name evidence="1" type="ORF">BM613_10995</name>
</gene>